<dbReference type="GO" id="GO:0006567">
    <property type="term" value="P:L-threonine catabolic process"/>
    <property type="evidence" value="ECO:0007669"/>
    <property type="project" value="TreeGrafter"/>
</dbReference>
<dbReference type="GO" id="GO:0008732">
    <property type="term" value="F:L-allo-threonine aldolase activity"/>
    <property type="evidence" value="ECO:0007669"/>
    <property type="project" value="TreeGrafter"/>
</dbReference>
<feature type="domain" description="Aromatic amino acid beta-eliminating lyase/threonine aldolase" evidence="6">
    <location>
        <begin position="13"/>
        <end position="297"/>
    </location>
</feature>
<proteinExistence type="inferred from homology"/>
<keyword evidence="8" id="KW-1185">Reference proteome</keyword>
<dbReference type="InterPro" id="IPR001597">
    <property type="entry name" value="ArAA_b-elim_lyase/Thr_aldolase"/>
</dbReference>
<comment type="cofactor">
    <cofactor evidence="1">
        <name>pyridoxal 5'-phosphate</name>
        <dbReference type="ChEBI" id="CHEBI:597326"/>
    </cofactor>
</comment>
<dbReference type="InterPro" id="IPR015422">
    <property type="entry name" value="PyrdxlP-dep_Trfase_small"/>
</dbReference>
<dbReference type="Gene3D" id="3.90.1150.10">
    <property type="entry name" value="Aspartate Aminotransferase, domain 1"/>
    <property type="match status" value="1"/>
</dbReference>
<dbReference type="PANTHER" id="PTHR48097">
    <property type="entry name" value="L-THREONINE ALDOLASE-RELATED"/>
    <property type="match status" value="1"/>
</dbReference>
<accession>A0A8K0W656</accession>
<evidence type="ECO:0000313" key="8">
    <source>
        <dbReference type="Proteomes" id="UP000813427"/>
    </source>
</evidence>
<evidence type="ECO:0000256" key="5">
    <source>
        <dbReference type="PIRSR" id="PIRSR017617-1"/>
    </source>
</evidence>
<dbReference type="GO" id="GO:0005829">
    <property type="term" value="C:cytosol"/>
    <property type="evidence" value="ECO:0007669"/>
    <property type="project" value="TreeGrafter"/>
</dbReference>
<dbReference type="SUPFAM" id="SSF53383">
    <property type="entry name" value="PLP-dependent transferases"/>
    <property type="match status" value="1"/>
</dbReference>
<dbReference type="Pfam" id="PF01212">
    <property type="entry name" value="Beta_elim_lyase"/>
    <property type="match status" value="1"/>
</dbReference>
<dbReference type="PIRSF" id="PIRSF017617">
    <property type="entry name" value="Thr_aldolase"/>
    <property type="match status" value="1"/>
</dbReference>
<dbReference type="PANTHER" id="PTHR48097:SF9">
    <property type="entry name" value="L-THREONINE ALDOLASE"/>
    <property type="match status" value="1"/>
</dbReference>
<gene>
    <name evidence="7" type="ORF">BKA59DRAFT_496892</name>
</gene>
<dbReference type="OrthoDB" id="10261951at2759"/>
<dbReference type="Proteomes" id="UP000813427">
    <property type="component" value="Unassembled WGS sequence"/>
</dbReference>
<comment type="similarity">
    <text evidence="2">Belongs to the threonine aldolase family.</text>
</comment>
<keyword evidence="4" id="KW-0456">Lyase</keyword>
<name>A0A8K0W656_9HYPO</name>
<keyword evidence="3" id="KW-0663">Pyridoxal phosphate</keyword>
<reference evidence="7" key="1">
    <citation type="journal article" date="2021" name="Nat. Commun.">
        <title>Genetic determinants of endophytism in the Arabidopsis root mycobiome.</title>
        <authorList>
            <person name="Mesny F."/>
            <person name="Miyauchi S."/>
            <person name="Thiergart T."/>
            <person name="Pickel B."/>
            <person name="Atanasova L."/>
            <person name="Karlsson M."/>
            <person name="Huettel B."/>
            <person name="Barry K.W."/>
            <person name="Haridas S."/>
            <person name="Chen C."/>
            <person name="Bauer D."/>
            <person name="Andreopoulos W."/>
            <person name="Pangilinan J."/>
            <person name="LaButti K."/>
            <person name="Riley R."/>
            <person name="Lipzen A."/>
            <person name="Clum A."/>
            <person name="Drula E."/>
            <person name="Henrissat B."/>
            <person name="Kohler A."/>
            <person name="Grigoriev I.V."/>
            <person name="Martin F.M."/>
            <person name="Hacquard S."/>
        </authorList>
    </citation>
    <scope>NUCLEOTIDE SEQUENCE</scope>
    <source>
        <strain evidence="7">MPI-SDFR-AT-0068</strain>
    </source>
</reference>
<dbReference type="InterPro" id="IPR015424">
    <property type="entry name" value="PyrdxlP-dep_Trfase"/>
</dbReference>
<sequence>MASDNNRINHRSLSDVRTTPTEAMLKAITKASLLDDIDRSDPSTKKLEERMSSLTGHEAGLWVVSGTMGNLVSLRSLLTQPPYSILCDVRAHCLTNEAGGEGGFALAGAIPQAVRPSNDMYLTLEDILPHVKLGHGERVHACPTRVISLENTLRGMVMPLTEARRICEYAHANGIQTHLDGARLWEAVVANDWSLEEFCSLFDTVSLCFSKGLGAPAGAIVVASKAIIRQARWVRQSIGGSIRQPGLLAEAAYTAVQNTFEGNQLARTHDIATRISRHWNSCGGRLVYPTQTYRVWLDFTGLSFGLDDLINKAKEKGLAIHRSRIVIHYQVSQNAVQALLDTMTKLLSASYCT</sequence>
<evidence type="ECO:0000256" key="3">
    <source>
        <dbReference type="ARBA" id="ARBA00022898"/>
    </source>
</evidence>
<dbReference type="FunFam" id="3.40.640.10:FF:000030">
    <property type="entry name" value="Low-specificity L-threonine aldolase"/>
    <property type="match status" value="1"/>
</dbReference>
<evidence type="ECO:0000259" key="6">
    <source>
        <dbReference type="Pfam" id="PF01212"/>
    </source>
</evidence>
<dbReference type="InterPro" id="IPR023603">
    <property type="entry name" value="Low_specificity_L-TA-like"/>
</dbReference>
<evidence type="ECO:0000256" key="2">
    <source>
        <dbReference type="ARBA" id="ARBA00006966"/>
    </source>
</evidence>
<organism evidence="7 8">
    <name type="scientific">Fusarium tricinctum</name>
    <dbReference type="NCBI Taxonomy" id="61284"/>
    <lineage>
        <taxon>Eukaryota</taxon>
        <taxon>Fungi</taxon>
        <taxon>Dikarya</taxon>
        <taxon>Ascomycota</taxon>
        <taxon>Pezizomycotina</taxon>
        <taxon>Sordariomycetes</taxon>
        <taxon>Hypocreomycetidae</taxon>
        <taxon>Hypocreales</taxon>
        <taxon>Nectriaceae</taxon>
        <taxon>Fusarium</taxon>
        <taxon>Fusarium tricinctum species complex</taxon>
    </lineage>
</organism>
<evidence type="ECO:0000313" key="7">
    <source>
        <dbReference type="EMBL" id="KAH7232876.1"/>
    </source>
</evidence>
<protein>
    <submittedName>
        <fullName evidence="7">L-allo-threonine aldolase</fullName>
    </submittedName>
</protein>
<dbReference type="GO" id="GO:0006545">
    <property type="term" value="P:glycine biosynthetic process"/>
    <property type="evidence" value="ECO:0007669"/>
    <property type="project" value="TreeGrafter"/>
</dbReference>
<dbReference type="EMBL" id="JAGPXF010000008">
    <property type="protein sequence ID" value="KAH7232876.1"/>
    <property type="molecule type" value="Genomic_DNA"/>
</dbReference>
<dbReference type="InterPro" id="IPR015421">
    <property type="entry name" value="PyrdxlP-dep_Trfase_major"/>
</dbReference>
<dbReference type="AlphaFoldDB" id="A0A8K0W656"/>
<dbReference type="Gene3D" id="3.40.640.10">
    <property type="entry name" value="Type I PLP-dependent aspartate aminotransferase-like (Major domain)"/>
    <property type="match status" value="1"/>
</dbReference>
<evidence type="ECO:0000256" key="4">
    <source>
        <dbReference type="ARBA" id="ARBA00023239"/>
    </source>
</evidence>
<evidence type="ECO:0000256" key="1">
    <source>
        <dbReference type="ARBA" id="ARBA00001933"/>
    </source>
</evidence>
<feature type="modified residue" description="N6-(pyridoxal phosphate)lysine" evidence="5">
    <location>
        <position position="211"/>
    </location>
</feature>
<comment type="caution">
    <text evidence="7">The sequence shown here is derived from an EMBL/GenBank/DDBJ whole genome shotgun (WGS) entry which is preliminary data.</text>
</comment>